<dbReference type="RefSeq" id="WP_129441620.1">
    <property type="nucleotide sequence ID" value="NZ_CP035492.1"/>
</dbReference>
<feature type="domain" description="NADP-dependent oxidoreductase" evidence="2">
    <location>
        <begin position="16"/>
        <end position="296"/>
    </location>
</feature>
<reference evidence="3 4" key="1">
    <citation type="submission" date="2019-01" db="EMBL/GenBank/DDBJ databases">
        <title>Genome sequencing of strain FW100M-2.</title>
        <authorList>
            <person name="Heo J."/>
            <person name="Kim S.-J."/>
            <person name="Kim J.-S."/>
            <person name="Hong S.-B."/>
            <person name="Kwon S.-W."/>
        </authorList>
    </citation>
    <scope>NUCLEOTIDE SEQUENCE [LARGE SCALE GENOMIC DNA]</scope>
    <source>
        <strain evidence="3 4">FW100M-2</strain>
    </source>
</reference>
<dbReference type="InterPro" id="IPR023210">
    <property type="entry name" value="NADP_OxRdtase_dom"/>
</dbReference>
<sequence>MKYRRLGKTELTVSVIGIGTWQFGGEWGYQFTQAEADAILDKGRELGINLIDTAECYGDHLSESFIGNYIQRRNREDWVIATKFGHHFHERFTRTDAFTGEDVIKQLDASLKALQTDYIDLYQFHSGPDAAFDNDELWTALDKQVQAGKIRHIGTSIGSNDNLHQTDASDKVGSKTIQVVYNRLDRKPEERVFPSAQRQDLGVLARVPLASGYLSGKYKPGAVFGATDVRHRHDSDATFRTLQEVERIAKEEVPEGVDMASWALAWCLDHAAVTTVIPGCKNPEQVASNAAAAELVTKPHPQDAEL</sequence>
<dbReference type="PANTHER" id="PTHR43364">
    <property type="entry name" value="NADH-SPECIFIC METHYLGLYOXAL REDUCTASE-RELATED"/>
    <property type="match status" value="1"/>
</dbReference>
<evidence type="ECO:0000313" key="3">
    <source>
        <dbReference type="EMBL" id="QAY67224.1"/>
    </source>
</evidence>
<keyword evidence="1" id="KW-0560">Oxidoreductase</keyword>
<dbReference type="InterPro" id="IPR050523">
    <property type="entry name" value="AKR_Detox_Biosynth"/>
</dbReference>
<keyword evidence="4" id="KW-1185">Reference proteome</keyword>
<dbReference type="EMBL" id="CP035492">
    <property type="protein sequence ID" value="QAY67224.1"/>
    <property type="molecule type" value="Genomic_DNA"/>
</dbReference>
<name>A0A4P6EW32_9BACL</name>
<accession>A0A4P6EW32</accession>
<evidence type="ECO:0000313" key="4">
    <source>
        <dbReference type="Proteomes" id="UP000293568"/>
    </source>
</evidence>
<gene>
    <name evidence="3" type="ORF">ET464_13255</name>
</gene>
<evidence type="ECO:0000259" key="2">
    <source>
        <dbReference type="Pfam" id="PF00248"/>
    </source>
</evidence>
<dbReference type="AlphaFoldDB" id="A0A4P6EW32"/>
<protein>
    <submittedName>
        <fullName evidence="3">Aldo/keto reductase</fullName>
    </submittedName>
</protein>
<organism evidence="3 4">
    <name type="scientific">Paenibacillus protaetiae</name>
    <dbReference type="NCBI Taxonomy" id="2509456"/>
    <lineage>
        <taxon>Bacteria</taxon>
        <taxon>Bacillati</taxon>
        <taxon>Bacillota</taxon>
        <taxon>Bacilli</taxon>
        <taxon>Bacillales</taxon>
        <taxon>Paenibacillaceae</taxon>
        <taxon>Paenibacillus</taxon>
    </lineage>
</organism>
<dbReference type="Gene3D" id="3.20.20.100">
    <property type="entry name" value="NADP-dependent oxidoreductase domain"/>
    <property type="match status" value="1"/>
</dbReference>
<dbReference type="PANTHER" id="PTHR43364:SF4">
    <property type="entry name" value="NAD(P)-LINKED OXIDOREDUCTASE SUPERFAMILY PROTEIN"/>
    <property type="match status" value="1"/>
</dbReference>
<dbReference type="KEGG" id="pprt:ET464_13255"/>
<dbReference type="GO" id="GO:0016491">
    <property type="term" value="F:oxidoreductase activity"/>
    <property type="evidence" value="ECO:0007669"/>
    <property type="project" value="UniProtKB-KW"/>
</dbReference>
<dbReference type="Pfam" id="PF00248">
    <property type="entry name" value="Aldo_ket_red"/>
    <property type="match status" value="1"/>
</dbReference>
<evidence type="ECO:0000256" key="1">
    <source>
        <dbReference type="ARBA" id="ARBA00023002"/>
    </source>
</evidence>
<proteinExistence type="predicted"/>
<dbReference type="OrthoDB" id="9773828at2"/>
<dbReference type="InterPro" id="IPR036812">
    <property type="entry name" value="NAD(P)_OxRdtase_dom_sf"/>
</dbReference>
<dbReference type="Proteomes" id="UP000293568">
    <property type="component" value="Chromosome"/>
</dbReference>
<dbReference type="CDD" id="cd19086">
    <property type="entry name" value="AKR_AKR11C1"/>
    <property type="match status" value="1"/>
</dbReference>
<dbReference type="SUPFAM" id="SSF51430">
    <property type="entry name" value="NAD(P)-linked oxidoreductase"/>
    <property type="match status" value="1"/>
</dbReference>